<feature type="domain" description="DUF2470" evidence="1">
    <location>
        <begin position="171"/>
        <end position="239"/>
    </location>
</feature>
<reference evidence="3" key="1">
    <citation type="journal article" date="2014" name="Int. J. Syst. Evol. Microbiol.">
        <title>Complete genome sequence of Corynebacterium casei LMG S-19264T (=DSM 44701T), isolated from a smear-ripened cheese.</title>
        <authorList>
            <consortium name="US DOE Joint Genome Institute (JGI-PGF)"/>
            <person name="Walter F."/>
            <person name="Albersmeier A."/>
            <person name="Kalinowski J."/>
            <person name="Ruckert C."/>
        </authorList>
    </citation>
    <scope>NUCLEOTIDE SEQUENCE</scope>
    <source>
        <strain evidence="3">CGMCC 1.15367</strain>
    </source>
</reference>
<dbReference type="PANTHER" id="PTHR13343:SF17">
    <property type="entry name" value="CELLULAR REPRESSOR OF E1A-STIMULATED GENES, ISOFORM A"/>
    <property type="match status" value="1"/>
</dbReference>
<dbReference type="Proteomes" id="UP000644699">
    <property type="component" value="Unassembled WGS sequence"/>
</dbReference>
<proteinExistence type="predicted"/>
<feature type="domain" description="CREG-like beta-barrel" evidence="2">
    <location>
        <begin position="13"/>
        <end position="148"/>
    </location>
</feature>
<keyword evidence="4" id="KW-1185">Reference proteome</keyword>
<comment type="caution">
    <text evidence="3">The sequence shown here is derived from an EMBL/GenBank/DDBJ whole genome shotgun (WGS) entry which is preliminary data.</text>
</comment>
<dbReference type="InterPro" id="IPR037119">
    <property type="entry name" value="Haem_oxidase_HugZ-like_sf"/>
</dbReference>
<evidence type="ECO:0000259" key="2">
    <source>
        <dbReference type="Pfam" id="PF13883"/>
    </source>
</evidence>
<dbReference type="PANTHER" id="PTHR13343">
    <property type="entry name" value="CREG1 PROTEIN"/>
    <property type="match status" value="1"/>
</dbReference>
<dbReference type="Gene3D" id="3.20.180.10">
    <property type="entry name" value="PNP-oxidase-like"/>
    <property type="match status" value="1"/>
</dbReference>
<dbReference type="EMBL" id="BMIQ01000008">
    <property type="protein sequence ID" value="GGE19555.1"/>
    <property type="molecule type" value="Genomic_DNA"/>
</dbReference>
<dbReference type="SUPFAM" id="SSF50475">
    <property type="entry name" value="FMN-binding split barrel"/>
    <property type="match status" value="1"/>
</dbReference>
<evidence type="ECO:0000313" key="4">
    <source>
        <dbReference type="Proteomes" id="UP000644699"/>
    </source>
</evidence>
<name>A0A916ZYS4_9HYPH</name>
<organism evidence="3 4">
    <name type="scientific">Aureimonas endophytica</name>
    <dbReference type="NCBI Taxonomy" id="2027858"/>
    <lineage>
        <taxon>Bacteria</taxon>
        <taxon>Pseudomonadati</taxon>
        <taxon>Pseudomonadota</taxon>
        <taxon>Alphaproteobacteria</taxon>
        <taxon>Hyphomicrobiales</taxon>
        <taxon>Aurantimonadaceae</taxon>
        <taxon>Aureimonas</taxon>
    </lineage>
</organism>
<sequence>MTRTGDVLRVVDEEARHLAKALVRAARHAALASLLPESGAPLASRVLVATDEAGRPLLLVSRLAAHTGALFGEPRCSLLFGEPGTGDPLRWPRLSLFGHAHEIGEAERDGMRRRFLARHPGAALYCDFADFHWLRVEPSAASLNAGFARAYELSPEDLLDPVDEALAARLDRAVAHMNEDHADTVDAIAAAHGGLDGTGWRIVTADASGFEIAREDRLARIAFAQPIRQAEEIRPAFVGLARASA</sequence>
<dbReference type="Pfam" id="PF10615">
    <property type="entry name" value="DUF2470"/>
    <property type="match status" value="1"/>
</dbReference>
<protein>
    <submittedName>
        <fullName evidence="3">Pyridoxamine 5'-phosphate oxidase-like FMN-binding protein</fullName>
    </submittedName>
</protein>
<evidence type="ECO:0000259" key="1">
    <source>
        <dbReference type="Pfam" id="PF10615"/>
    </source>
</evidence>
<evidence type="ECO:0000313" key="3">
    <source>
        <dbReference type="EMBL" id="GGE19555.1"/>
    </source>
</evidence>
<dbReference type="InterPro" id="IPR019595">
    <property type="entry name" value="DUF2470"/>
</dbReference>
<gene>
    <name evidence="3" type="ORF">GCM10011390_43490</name>
</gene>
<dbReference type="Gene3D" id="2.30.110.10">
    <property type="entry name" value="Electron Transport, Fmn-binding Protein, Chain A"/>
    <property type="match status" value="1"/>
</dbReference>
<dbReference type="InterPro" id="IPR012349">
    <property type="entry name" value="Split_barrel_FMN-bd"/>
</dbReference>
<dbReference type="AlphaFoldDB" id="A0A916ZYS4"/>
<dbReference type="RefSeq" id="WP_188912244.1">
    <property type="nucleotide sequence ID" value="NZ_BMIQ01000008.1"/>
</dbReference>
<dbReference type="GO" id="GO:0005737">
    <property type="term" value="C:cytoplasm"/>
    <property type="evidence" value="ECO:0007669"/>
    <property type="project" value="UniProtKB-ARBA"/>
</dbReference>
<accession>A0A916ZYS4</accession>
<dbReference type="InterPro" id="IPR055343">
    <property type="entry name" value="CREG_beta-barrel"/>
</dbReference>
<reference evidence="3" key="2">
    <citation type="submission" date="2020-09" db="EMBL/GenBank/DDBJ databases">
        <authorList>
            <person name="Sun Q."/>
            <person name="Zhou Y."/>
        </authorList>
    </citation>
    <scope>NUCLEOTIDE SEQUENCE</scope>
    <source>
        <strain evidence="3">CGMCC 1.15367</strain>
    </source>
</reference>
<dbReference type="Pfam" id="PF13883">
    <property type="entry name" value="CREG_beta-barrel"/>
    <property type="match status" value="1"/>
</dbReference>